<keyword evidence="7" id="KW-0223">Dioxygenase</keyword>
<evidence type="ECO:0000259" key="6">
    <source>
        <dbReference type="PROSITE" id="PS51296"/>
    </source>
</evidence>
<dbReference type="RefSeq" id="WP_238477941.1">
    <property type="nucleotide sequence ID" value="NZ_CP064786.1"/>
</dbReference>
<feature type="domain" description="Rieske" evidence="6">
    <location>
        <begin position="10"/>
        <end position="111"/>
    </location>
</feature>
<keyword evidence="4" id="KW-0411">Iron-sulfur</keyword>
<dbReference type="Proteomes" id="UP000663586">
    <property type="component" value="Chromosome"/>
</dbReference>
<evidence type="ECO:0000313" key="7">
    <source>
        <dbReference type="EMBL" id="QSG03904.1"/>
    </source>
</evidence>
<evidence type="ECO:0000256" key="5">
    <source>
        <dbReference type="SAM" id="MobiDB-lite"/>
    </source>
</evidence>
<keyword evidence="2" id="KW-0479">Metal-binding</keyword>
<accession>A0A897MTQ1</accession>
<evidence type="ECO:0000313" key="8">
    <source>
        <dbReference type="Proteomes" id="UP000663586"/>
    </source>
</evidence>
<dbReference type="InterPro" id="IPR017941">
    <property type="entry name" value="Rieske_2Fe-2S"/>
</dbReference>
<dbReference type="Gene3D" id="2.102.10.10">
    <property type="entry name" value="Rieske [2Fe-2S] iron-sulphur domain"/>
    <property type="match status" value="1"/>
</dbReference>
<dbReference type="KEGG" id="hara:AArcS_2708"/>
<gene>
    <name evidence="7" type="primary">nirD2</name>
    <name evidence="7" type="ORF">AArcS_2708</name>
</gene>
<evidence type="ECO:0000256" key="2">
    <source>
        <dbReference type="ARBA" id="ARBA00022723"/>
    </source>
</evidence>
<keyword evidence="3" id="KW-0408">Iron</keyword>
<proteinExistence type="predicted"/>
<evidence type="ECO:0000256" key="3">
    <source>
        <dbReference type="ARBA" id="ARBA00023004"/>
    </source>
</evidence>
<dbReference type="AlphaFoldDB" id="A0A897MTQ1"/>
<feature type="region of interest" description="Disordered" evidence="5">
    <location>
        <begin position="120"/>
        <end position="141"/>
    </location>
</feature>
<dbReference type="CDD" id="cd03467">
    <property type="entry name" value="Rieske"/>
    <property type="match status" value="1"/>
</dbReference>
<dbReference type="GeneID" id="70686088"/>
<organism evidence="7 8">
    <name type="scientific">Natranaeroarchaeum sulfidigenes</name>
    <dbReference type="NCBI Taxonomy" id="2784880"/>
    <lineage>
        <taxon>Archaea</taxon>
        <taxon>Methanobacteriati</taxon>
        <taxon>Methanobacteriota</taxon>
        <taxon>Stenosarchaea group</taxon>
        <taxon>Halobacteria</taxon>
        <taxon>Halobacteriales</taxon>
        <taxon>Natronoarchaeaceae</taxon>
        <taxon>Natranaeroarchaeum</taxon>
    </lineage>
</organism>
<keyword evidence="8" id="KW-1185">Reference proteome</keyword>
<dbReference type="EMBL" id="CP064786">
    <property type="protein sequence ID" value="QSG03904.1"/>
    <property type="molecule type" value="Genomic_DNA"/>
</dbReference>
<keyword evidence="7" id="KW-0560">Oxidoreductase</keyword>
<dbReference type="InterPro" id="IPR036922">
    <property type="entry name" value="Rieske_2Fe-2S_sf"/>
</dbReference>
<protein>
    <submittedName>
        <fullName evidence="7">Ferredoxin subunit of nitrite reductase or ring-hydroxylating dioxygenase</fullName>
    </submittedName>
</protein>
<evidence type="ECO:0000256" key="1">
    <source>
        <dbReference type="ARBA" id="ARBA00022714"/>
    </source>
</evidence>
<sequence length="141" mass="15222">MSGRYRLTSIETVRESGSWLFRIRDAHGAREEVILVPCEESGVEAWSNNCTHEDQRLHREGVGATIRNSGIVCPRHGSIFDTCSGDCDNGEAAGTTLPSVEVTVEDGQVYLTDDDVDYLGSGGFDDSSGDDGPDSTSHLQL</sequence>
<dbReference type="GO" id="GO:0046872">
    <property type="term" value="F:metal ion binding"/>
    <property type="evidence" value="ECO:0007669"/>
    <property type="project" value="UniProtKB-KW"/>
</dbReference>
<dbReference type="Pfam" id="PF00355">
    <property type="entry name" value="Rieske"/>
    <property type="match status" value="1"/>
</dbReference>
<keyword evidence="1" id="KW-0001">2Fe-2S</keyword>
<reference evidence="7" key="1">
    <citation type="submission" date="2020-11" db="EMBL/GenBank/DDBJ databases">
        <title>Carbohydrate-dependent, anaerobic sulfur respiration: A novel catabolism in halophilic archaea.</title>
        <authorList>
            <person name="Sorokin D.Y."/>
            <person name="Messina E."/>
            <person name="Smedile F."/>
            <person name="La Cono V."/>
            <person name="Hallsworth J.E."/>
            <person name="Yakimov M.M."/>
        </authorList>
    </citation>
    <scope>NUCLEOTIDE SEQUENCE</scope>
    <source>
        <strain evidence="7">AArc-S</strain>
    </source>
</reference>
<name>A0A897MTQ1_9EURY</name>
<dbReference type="GO" id="GO:0051537">
    <property type="term" value="F:2 iron, 2 sulfur cluster binding"/>
    <property type="evidence" value="ECO:0007669"/>
    <property type="project" value="UniProtKB-KW"/>
</dbReference>
<dbReference type="GO" id="GO:0051213">
    <property type="term" value="F:dioxygenase activity"/>
    <property type="evidence" value="ECO:0007669"/>
    <property type="project" value="UniProtKB-KW"/>
</dbReference>
<dbReference type="SUPFAM" id="SSF50022">
    <property type="entry name" value="ISP domain"/>
    <property type="match status" value="1"/>
</dbReference>
<evidence type="ECO:0000256" key="4">
    <source>
        <dbReference type="ARBA" id="ARBA00023014"/>
    </source>
</evidence>
<dbReference type="PROSITE" id="PS51296">
    <property type="entry name" value="RIESKE"/>
    <property type="match status" value="1"/>
</dbReference>